<name>A0A2R6P5M5_ACTCC</name>
<dbReference type="Pfam" id="PF12906">
    <property type="entry name" value="RINGv"/>
    <property type="match status" value="1"/>
</dbReference>
<dbReference type="InParanoid" id="A0A2R6P5M5"/>
<keyword evidence="2 4" id="KW-0863">Zinc-finger</keyword>
<dbReference type="PROSITE" id="PS51292">
    <property type="entry name" value="ZF_RING_CH"/>
    <property type="match status" value="1"/>
</dbReference>
<dbReference type="Pfam" id="PF12428">
    <property type="entry name" value="DUF3675"/>
    <property type="match status" value="1"/>
</dbReference>
<evidence type="ECO:0000256" key="5">
    <source>
        <dbReference type="SAM" id="Phobius"/>
    </source>
</evidence>
<dbReference type="SMART" id="SM00744">
    <property type="entry name" value="RINGv"/>
    <property type="match status" value="1"/>
</dbReference>
<keyword evidence="3" id="KW-0862">Zinc</keyword>
<dbReference type="GO" id="GO:0016020">
    <property type="term" value="C:membrane"/>
    <property type="evidence" value="ECO:0007669"/>
    <property type="project" value="TreeGrafter"/>
</dbReference>
<dbReference type="PANTHER" id="PTHR23012">
    <property type="entry name" value="RING/FYVE/PHD ZINC FINGER DOMAIN-CONTAINING"/>
    <property type="match status" value="1"/>
</dbReference>
<dbReference type="SUPFAM" id="SSF57850">
    <property type="entry name" value="RING/U-box"/>
    <property type="match status" value="1"/>
</dbReference>
<reference evidence="9" key="2">
    <citation type="journal article" date="2018" name="BMC Genomics">
        <title>A manually annotated Actinidia chinensis var. chinensis (kiwifruit) genome highlights the challenges associated with draft genomes and gene prediction in plants.</title>
        <authorList>
            <person name="Pilkington S.M."/>
            <person name="Crowhurst R."/>
            <person name="Hilario E."/>
            <person name="Nardozza S."/>
            <person name="Fraser L."/>
            <person name="Peng Y."/>
            <person name="Gunaseelan K."/>
            <person name="Simpson R."/>
            <person name="Tahir J."/>
            <person name="Deroles S.C."/>
            <person name="Templeton K."/>
            <person name="Luo Z."/>
            <person name="Davy M."/>
            <person name="Cheng C."/>
            <person name="McNeilage M."/>
            <person name="Scaglione D."/>
            <person name="Liu Y."/>
            <person name="Zhang Q."/>
            <person name="Datson P."/>
            <person name="De Silva N."/>
            <person name="Gardiner S.E."/>
            <person name="Bassett H."/>
            <person name="Chagne D."/>
            <person name="McCallum J."/>
            <person name="Dzierzon H."/>
            <person name="Deng C."/>
            <person name="Wang Y.Y."/>
            <person name="Barron L."/>
            <person name="Manako K."/>
            <person name="Bowen J."/>
            <person name="Foster T.M."/>
            <person name="Erridge Z.A."/>
            <person name="Tiffin H."/>
            <person name="Waite C.N."/>
            <person name="Davies K.M."/>
            <person name="Grierson E.P."/>
            <person name="Laing W.A."/>
            <person name="Kirk R."/>
            <person name="Chen X."/>
            <person name="Wood M."/>
            <person name="Montefiori M."/>
            <person name="Brummell D.A."/>
            <person name="Schwinn K.E."/>
            <person name="Catanach A."/>
            <person name="Fullerton C."/>
            <person name="Li D."/>
            <person name="Meiyalaghan S."/>
            <person name="Nieuwenhuizen N."/>
            <person name="Read N."/>
            <person name="Prakash R."/>
            <person name="Hunter D."/>
            <person name="Zhang H."/>
            <person name="McKenzie M."/>
            <person name="Knabel M."/>
            <person name="Harris A."/>
            <person name="Allan A.C."/>
            <person name="Gleave A."/>
            <person name="Chen A."/>
            <person name="Janssen B.J."/>
            <person name="Plunkett B."/>
            <person name="Ampomah-Dwamena C."/>
            <person name="Voogd C."/>
            <person name="Leif D."/>
            <person name="Lafferty D."/>
            <person name="Souleyre E.J.F."/>
            <person name="Varkonyi-Gasic E."/>
            <person name="Gambi F."/>
            <person name="Hanley J."/>
            <person name="Yao J.L."/>
            <person name="Cheung J."/>
            <person name="David K.M."/>
            <person name="Warren B."/>
            <person name="Marsh K."/>
            <person name="Snowden K.C."/>
            <person name="Lin-Wang K."/>
            <person name="Brian L."/>
            <person name="Martinez-Sanchez M."/>
            <person name="Wang M."/>
            <person name="Ileperuma N."/>
            <person name="Macnee N."/>
            <person name="Campin R."/>
            <person name="McAtee P."/>
            <person name="Drummond R.S.M."/>
            <person name="Espley R.V."/>
            <person name="Ireland H.S."/>
            <person name="Wu R."/>
            <person name="Atkinson R.G."/>
            <person name="Karunairetnam S."/>
            <person name="Bulley S."/>
            <person name="Chunkath S."/>
            <person name="Hanley Z."/>
            <person name="Storey R."/>
            <person name="Thrimawithana A.H."/>
            <person name="Thomson S."/>
            <person name="David C."/>
            <person name="Testolin R."/>
            <person name="Huang H."/>
            <person name="Hellens R.P."/>
            <person name="Schaffer R.J."/>
        </authorList>
    </citation>
    <scope>NUCLEOTIDE SEQUENCE [LARGE SCALE GENOMIC DNA]</scope>
    <source>
        <strain evidence="9">cv. Red5</strain>
    </source>
</reference>
<feature type="transmembrane region" description="Helical" evidence="5">
    <location>
        <begin position="162"/>
        <end position="186"/>
    </location>
</feature>
<dbReference type="PANTHER" id="PTHR23012:SF180">
    <property type="entry name" value="RING_FYVE_PHD ZINC FINGER SUPERFAMILY PROTEIN"/>
    <property type="match status" value="1"/>
</dbReference>
<feature type="domain" description="RING-CH-type" evidence="7">
    <location>
        <begin position="12"/>
        <end position="74"/>
    </location>
</feature>
<dbReference type="FunFam" id="3.30.40.10:FF:000318">
    <property type="entry name" value="E3 ubiquitin-protein ligase MARCH4"/>
    <property type="match status" value="1"/>
</dbReference>
<evidence type="ECO:0000313" key="9">
    <source>
        <dbReference type="Proteomes" id="UP000241394"/>
    </source>
</evidence>
<evidence type="ECO:0000256" key="2">
    <source>
        <dbReference type="ARBA" id="ARBA00022771"/>
    </source>
</evidence>
<reference evidence="8 9" key="1">
    <citation type="submission" date="2017-07" db="EMBL/GenBank/DDBJ databases">
        <title>An improved, manually edited Actinidia chinensis var. chinensis (kiwifruit) genome highlights the challenges associated with draft genomes and gene prediction in plants.</title>
        <authorList>
            <person name="Pilkington S."/>
            <person name="Crowhurst R."/>
            <person name="Hilario E."/>
            <person name="Nardozza S."/>
            <person name="Fraser L."/>
            <person name="Peng Y."/>
            <person name="Gunaseelan K."/>
            <person name="Simpson R."/>
            <person name="Tahir J."/>
            <person name="Deroles S."/>
            <person name="Templeton K."/>
            <person name="Luo Z."/>
            <person name="Davy M."/>
            <person name="Cheng C."/>
            <person name="Mcneilage M."/>
            <person name="Scaglione D."/>
            <person name="Liu Y."/>
            <person name="Zhang Q."/>
            <person name="Datson P."/>
            <person name="De Silva N."/>
            <person name="Gardiner S."/>
            <person name="Bassett H."/>
            <person name="Chagne D."/>
            <person name="Mccallum J."/>
            <person name="Dzierzon H."/>
            <person name="Deng C."/>
            <person name="Wang Y.-Y."/>
            <person name="Barron N."/>
            <person name="Manako K."/>
            <person name="Bowen J."/>
            <person name="Foster T."/>
            <person name="Erridge Z."/>
            <person name="Tiffin H."/>
            <person name="Waite C."/>
            <person name="Davies K."/>
            <person name="Grierson E."/>
            <person name="Laing W."/>
            <person name="Kirk R."/>
            <person name="Chen X."/>
            <person name="Wood M."/>
            <person name="Montefiori M."/>
            <person name="Brummell D."/>
            <person name="Schwinn K."/>
            <person name="Catanach A."/>
            <person name="Fullerton C."/>
            <person name="Li D."/>
            <person name="Meiyalaghan S."/>
            <person name="Nieuwenhuizen N."/>
            <person name="Read N."/>
            <person name="Prakash R."/>
            <person name="Hunter D."/>
            <person name="Zhang H."/>
            <person name="Mckenzie M."/>
            <person name="Knabel M."/>
            <person name="Harris A."/>
            <person name="Allan A."/>
            <person name="Chen A."/>
            <person name="Janssen B."/>
            <person name="Plunkett B."/>
            <person name="Dwamena C."/>
            <person name="Voogd C."/>
            <person name="Leif D."/>
            <person name="Lafferty D."/>
            <person name="Souleyre E."/>
            <person name="Varkonyi-Gasic E."/>
            <person name="Gambi F."/>
            <person name="Hanley J."/>
            <person name="Yao J.-L."/>
            <person name="Cheung J."/>
            <person name="David K."/>
            <person name="Warren B."/>
            <person name="Marsh K."/>
            <person name="Snowden K."/>
            <person name="Lin-Wang K."/>
            <person name="Brian L."/>
            <person name="Martinez-Sanchez M."/>
            <person name="Wang M."/>
            <person name="Ileperuma N."/>
            <person name="Macnee N."/>
            <person name="Campin R."/>
            <person name="Mcatee P."/>
            <person name="Drummond R."/>
            <person name="Espley R."/>
            <person name="Ireland H."/>
            <person name="Wu R."/>
            <person name="Atkinson R."/>
            <person name="Karunairetnam S."/>
            <person name="Bulley S."/>
            <person name="Chunkath S."/>
            <person name="Hanley Z."/>
            <person name="Storey R."/>
            <person name="Thrimawithana A."/>
            <person name="Thomson S."/>
            <person name="David C."/>
            <person name="Testolin R."/>
        </authorList>
    </citation>
    <scope>NUCLEOTIDE SEQUENCE [LARGE SCALE GENOMIC DNA]</scope>
    <source>
        <strain evidence="9">cv. Red5</strain>
        <tissue evidence="8">Young leaf</tissue>
    </source>
</reference>
<keyword evidence="5" id="KW-1133">Transmembrane helix</keyword>
<dbReference type="Gene3D" id="3.30.40.10">
    <property type="entry name" value="Zinc/RING finger domain, C3HC4 (zinc finger)"/>
    <property type="match status" value="1"/>
</dbReference>
<dbReference type="FunCoup" id="A0A2R6P5M5">
    <property type="interactions" value="63"/>
</dbReference>
<comment type="caution">
    <text evidence="8">The sequence shown here is derived from an EMBL/GenBank/DDBJ whole genome shotgun (WGS) entry which is preliminary data.</text>
</comment>
<sequence>MGDVVLFVEDLKSLSAIPSCRICHEEEFESLKSLEAPCACSGTIKFAHRDCIQRWCNEKGNTNCEICLLKFEPGYTAPVKKSQLVDAVVTIRGSLEVPRRESELQNQAMEEGQMLETDYSECLSAADRSVACCRTIALIFTALMLVRHLFAVLTGGTEDYPFTLVTLLMIRVCGIVLPMYVIIRMITAIQNSIRRQHQESDDGVRVHS</sequence>
<dbReference type="PROSITE" id="PS50089">
    <property type="entry name" value="ZF_RING_2"/>
    <property type="match status" value="1"/>
</dbReference>
<dbReference type="InterPro" id="IPR001841">
    <property type="entry name" value="Znf_RING"/>
</dbReference>
<evidence type="ECO:0000256" key="4">
    <source>
        <dbReference type="PROSITE-ProRule" id="PRU00175"/>
    </source>
</evidence>
<dbReference type="GO" id="GO:0016567">
    <property type="term" value="P:protein ubiquitination"/>
    <property type="evidence" value="ECO:0007669"/>
    <property type="project" value="TreeGrafter"/>
</dbReference>
<dbReference type="InterPro" id="IPR033275">
    <property type="entry name" value="MARCH-like"/>
</dbReference>
<organism evidence="8 9">
    <name type="scientific">Actinidia chinensis var. chinensis</name>
    <name type="common">Chinese soft-hair kiwi</name>
    <dbReference type="NCBI Taxonomy" id="1590841"/>
    <lineage>
        <taxon>Eukaryota</taxon>
        <taxon>Viridiplantae</taxon>
        <taxon>Streptophyta</taxon>
        <taxon>Embryophyta</taxon>
        <taxon>Tracheophyta</taxon>
        <taxon>Spermatophyta</taxon>
        <taxon>Magnoliopsida</taxon>
        <taxon>eudicotyledons</taxon>
        <taxon>Gunneridae</taxon>
        <taxon>Pentapetalae</taxon>
        <taxon>asterids</taxon>
        <taxon>Ericales</taxon>
        <taxon>Actinidiaceae</taxon>
        <taxon>Actinidia</taxon>
    </lineage>
</organism>
<dbReference type="InterPro" id="IPR013083">
    <property type="entry name" value="Znf_RING/FYVE/PHD"/>
</dbReference>
<keyword evidence="9" id="KW-1185">Reference proteome</keyword>
<accession>A0A2R6P5M5</accession>
<evidence type="ECO:0000256" key="3">
    <source>
        <dbReference type="ARBA" id="ARBA00022833"/>
    </source>
</evidence>
<dbReference type="GO" id="GO:0004842">
    <property type="term" value="F:ubiquitin-protein transferase activity"/>
    <property type="evidence" value="ECO:0007669"/>
    <property type="project" value="TreeGrafter"/>
</dbReference>
<dbReference type="Gramene" id="PSR85950">
    <property type="protein sequence ID" value="PSR85950"/>
    <property type="gene ID" value="CEY00_Acc31549"/>
</dbReference>
<evidence type="ECO:0000259" key="6">
    <source>
        <dbReference type="PROSITE" id="PS50089"/>
    </source>
</evidence>
<keyword evidence="1" id="KW-0479">Metal-binding</keyword>
<keyword evidence="5" id="KW-0472">Membrane</keyword>
<keyword evidence="5" id="KW-0812">Transmembrane</keyword>
<dbReference type="OMA" id="GCATAME"/>
<evidence type="ECO:0000256" key="1">
    <source>
        <dbReference type="ARBA" id="ARBA00022723"/>
    </source>
</evidence>
<protein>
    <submittedName>
        <fullName evidence="8">E3 ubiquitin-protein like</fullName>
    </submittedName>
</protein>
<dbReference type="CDD" id="cd16495">
    <property type="entry name" value="RING_CH-C4HC3_MARCH"/>
    <property type="match status" value="1"/>
</dbReference>
<dbReference type="InterPro" id="IPR011016">
    <property type="entry name" value="Znf_RING-CH"/>
</dbReference>
<dbReference type="InterPro" id="IPR022143">
    <property type="entry name" value="DUF3675"/>
</dbReference>
<evidence type="ECO:0000259" key="7">
    <source>
        <dbReference type="PROSITE" id="PS51292"/>
    </source>
</evidence>
<dbReference type="EMBL" id="NKQK01000028">
    <property type="protein sequence ID" value="PSR85950.1"/>
    <property type="molecule type" value="Genomic_DNA"/>
</dbReference>
<dbReference type="GO" id="GO:0008270">
    <property type="term" value="F:zinc ion binding"/>
    <property type="evidence" value="ECO:0007669"/>
    <property type="project" value="UniProtKB-KW"/>
</dbReference>
<evidence type="ECO:0000313" key="8">
    <source>
        <dbReference type="EMBL" id="PSR85950.1"/>
    </source>
</evidence>
<dbReference type="AlphaFoldDB" id="A0A2R6P5M5"/>
<proteinExistence type="predicted"/>
<feature type="transmembrane region" description="Helical" evidence="5">
    <location>
        <begin position="136"/>
        <end position="156"/>
    </location>
</feature>
<dbReference type="OrthoDB" id="264354at2759"/>
<feature type="domain" description="RING-type" evidence="6">
    <location>
        <begin position="20"/>
        <end position="67"/>
    </location>
</feature>
<dbReference type="STRING" id="1590841.A0A2R6P5M5"/>
<gene>
    <name evidence="8" type="ORF">CEY00_Acc31549</name>
</gene>
<dbReference type="Proteomes" id="UP000241394">
    <property type="component" value="Chromosome LG28"/>
</dbReference>